<dbReference type="GO" id="GO:0019432">
    <property type="term" value="P:triglyceride biosynthetic process"/>
    <property type="evidence" value="ECO:0007669"/>
    <property type="project" value="UniProtKB-ARBA"/>
</dbReference>
<organism evidence="7 8">
    <name type="scientific">Prototheca wickerhamii</name>
    <dbReference type="NCBI Taxonomy" id="3111"/>
    <lineage>
        <taxon>Eukaryota</taxon>
        <taxon>Viridiplantae</taxon>
        <taxon>Chlorophyta</taxon>
        <taxon>core chlorophytes</taxon>
        <taxon>Trebouxiophyceae</taxon>
        <taxon>Chlorellales</taxon>
        <taxon>Chlorellaceae</taxon>
        <taxon>Prototheca</taxon>
    </lineage>
</organism>
<protein>
    <submittedName>
        <fullName evidence="7">Uncharacterized protein</fullName>
    </submittedName>
</protein>
<proteinExistence type="predicted"/>
<feature type="transmembrane region" description="Helical" evidence="6">
    <location>
        <begin position="116"/>
        <end position="135"/>
    </location>
</feature>
<comment type="subcellular location">
    <subcellularLocation>
        <location evidence="1">Membrane</location>
        <topology evidence="1">Multi-pass membrane protein</topology>
    </subcellularLocation>
</comment>
<evidence type="ECO:0000256" key="6">
    <source>
        <dbReference type="SAM" id="Phobius"/>
    </source>
</evidence>
<evidence type="ECO:0000256" key="4">
    <source>
        <dbReference type="ARBA" id="ARBA00023136"/>
    </source>
</evidence>
<feature type="transmembrane region" description="Helical" evidence="6">
    <location>
        <begin position="309"/>
        <end position="327"/>
    </location>
</feature>
<evidence type="ECO:0000313" key="8">
    <source>
        <dbReference type="Proteomes" id="UP001255856"/>
    </source>
</evidence>
<dbReference type="InterPro" id="IPR004299">
    <property type="entry name" value="MBOAT_fam"/>
</dbReference>
<dbReference type="GO" id="GO:0016746">
    <property type="term" value="F:acyltransferase activity"/>
    <property type="evidence" value="ECO:0007669"/>
    <property type="project" value="TreeGrafter"/>
</dbReference>
<feature type="transmembrane region" description="Helical" evidence="6">
    <location>
        <begin position="207"/>
        <end position="232"/>
    </location>
</feature>
<dbReference type="GO" id="GO:0005783">
    <property type="term" value="C:endoplasmic reticulum"/>
    <property type="evidence" value="ECO:0007669"/>
    <property type="project" value="TreeGrafter"/>
</dbReference>
<dbReference type="GO" id="GO:0016020">
    <property type="term" value="C:membrane"/>
    <property type="evidence" value="ECO:0007669"/>
    <property type="project" value="UniProtKB-SubCell"/>
</dbReference>
<feature type="region of interest" description="Disordered" evidence="5">
    <location>
        <begin position="90"/>
        <end position="109"/>
    </location>
</feature>
<keyword evidence="2 6" id="KW-0812">Transmembrane</keyword>
<keyword evidence="8" id="KW-1185">Reference proteome</keyword>
<comment type="caution">
    <text evidence="7">The sequence shown here is derived from an EMBL/GenBank/DDBJ whole genome shotgun (WGS) entry which is preliminary data.</text>
</comment>
<dbReference type="Proteomes" id="UP001255856">
    <property type="component" value="Unassembled WGS sequence"/>
</dbReference>
<gene>
    <name evidence="7" type="ORF">QBZ16_005156</name>
</gene>
<evidence type="ECO:0000256" key="3">
    <source>
        <dbReference type="ARBA" id="ARBA00022989"/>
    </source>
</evidence>
<sequence length="410" mass="47098">MARLRPWPPGQRLVARQTRGKEPLIIWTFHLASFVVVRLTDGFRGLDPGGAWRGPLRWEICYNLTMLRLLSYSLDLCADMRSGKCAEDGKLIQRPPASGRERRRTPLPNPEQDYGLLNYLAYIFYPPLYLAGPILPFRDYAWQRRAQRLPGRAPPEAPTSAAVWRYAARLGADLACLELLTHVLFFNSLAKHRIGSRYAAYGLRHDALTVMLTGWWVLTFMWLKFATIWRLFRLAALLDGVEAPENMPRCFANNYDVEGFWKSWHSSFNLWLVQYLYVPLGGNRRRTLNIWPIFLFVALWHDLELRMLAWSWLVCLFFMPELLVKAAARRAQLADKPYWRHLCAAGGAVNIAGLMIVNFTGFVLGPEGLLPFLNELTHSPGSIVACLVVFFAATQIMFELRRVEKKDVRG</sequence>
<evidence type="ECO:0000256" key="5">
    <source>
        <dbReference type="SAM" id="MobiDB-lite"/>
    </source>
</evidence>
<dbReference type="InterPro" id="IPR051085">
    <property type="entry name" value="MB_O-acyltransferase"/>
</dbReference>
<dbReference type="EMBL" id="JASFZW010000008">
    <property type="protein sequence ID" value="KAK2076928.1"/>
    <property type="molecule type" value="Genomic_DNA"/>
</dbReference>
<dbReference type="AlphaFoldDB" id="A0AAD9IEW5"/>
<keyword evidence="4 6" id="KW-0472">Membrane</keyword>
<dbReference type="Pfam" id="PF03062">
    <property type="entry name" value="MBOAT"/>
    <property type="match status" value="1"/>
</dbReference>
<dbReference type="PANTHER" id="PTHR13285">
    <property type="entry name" value="ACYLTRANSFERASE"/>
    <property type="match status" value="1"/>
</dbReference>
<name>A0AAD9IEW5_PROWI</name>
<keyword evidence="3 6" id="KW-1133">Transmembrane helix</keyword>
<evidence type="ECO:0000256" key="2">
    <source>
        <dbReference type="ARBA" id="ARBA00022692"/>
    </source>
</evidence>
<evidence type="ECO:0000256" key="1">
    <source>
        <dbReference type="ARBA" id="ARBA00004141"/>
    </source>
</evidence>
<evidence type="ECO:0000313" key="7">
    <source>
        <dbReference type="EMBL" id="KAK2076928.1"/>
    </source>
</evidence>
<accession>A0AAD9IEW5</accession>
<feature type="transmembrane region" description="Helical" evidence="6">
    <location>
        <begin position="339"/>
        <end position="362"/>
    </location>
</feature>
<dbReference type="PANTHER" id="PTHR13285:SF18">
    <property type="entry name" value="PROTEIN-CYSTEINE N-PALMITOYLTRANSFERASE RASP"/>
    <property type="match status" value="1"/>
</dbReference>
<feature type="transmembrane region" description="Helical" evidence="6">
    <location>
        <begin position="382"/>
        <end position="400"/>
    </location>
</feature>
<reference evidence="7" key="1">
    <citation type="submission" date="2021-01" db="EMBL/GenBank/DDBJ databases">
        <authorList>
            <person name="Eckstrom K.M.E."/>
        </authorList>
    </citation>
    <scope>NUCLEOTIDE SEQUENCE</scope>
    <source>
        <strain evidence="7">UVCC 0001</strain>
    </source>
</reference>